<gene>
    <name evidence="1" type="ORF">P3S46_02145</name>
</gene>
<dbReference type="Proteomes" id="UP001215180">
    <property type="component" value="Unassembled WGS sequence"/>
</dbReference>
<dbReference type="RefSeq" id="WP_276200964.1">
    <property type="nucleotide sequence ID" value="NZ_JARJGR010000305.1"/>
</dbReference>
<feature type="non-terminal residue" evidence="1">
    <location>
        <position position="34"/>
    </location>
</feature>
<accession>A0AAW6NHP0</accession>
<evidence type="ECO:0000313" key="2">
    <source>
        <dbReference type="Proteomes" id="UP001215180"/>
    </source>
</evidence>
<evidence type="ECO:0000313" key="1">
    <source>
        <dbReference type="EMBL" id="MDF3636019.1"/>
    </source>
</evidence>
<dbReference type="Gene3D" id="1.10.10.1020">
    <property type="entry name" value="RecBCD complex, subunit RecD, N-terminal domain"/>
    <property type="match status" value="1"/>
</dbReference>
<dbReference type="AlphaFoldDB" id="A0AAW6NHP0"/>
<dbReference type="InterPro" id="IPR041851">
    <property type="entry name" value="RecD_N_sf"/>
</dbReference>
<reference evidence="1" key="1">
    <citation type="submission" date="2023-03" db="EMBL/GenBank/DDBJ databases">
        <title>A Study on Prevalence and Characterization of Enterobacter cloacae strains in China.</title>
        <authorList>
            <person name="Zheng Z."/>
        </authorList>
    </citation>
    <scope>NUCLEOTIDE SEQUENCE</scope>
    <source>
        <strain evidence="1">EC77</strain>
    </source>
</reference>
<name>A0AAW6NHP0_ENTCL</name>
<protein>
    <submittedName>
        <fullName evidence="1">Uncharacterized protein</fullName>
    </submittedName>
</protein>
<sequence length="34" mass="3862">MTMQDLLLDAVEQRVLRQLDVQFAMMIAADQPAV</sequence>
<comment type="caution">
    <text evidence="1">The sequence shown here is derived from an EMBL/GenBank/DDBJ whole genome shotgun (WGS) entry which is preliminary data.</text>
</comment>
<dbReference type="EMBL" id="JARJGR010000305">
    <property type="protein sequence ID" value="MDF3636019.1"/>
    <property type="molecule type" value="Genomic_DNA"/>
</dbReference>
<proteinExistence type="predicted"/>
<organism evidence="1 2">
    <name type="scientific">Enterobacter cloacae</name>
    <dbReference type="NCBI Taxonomy" id="550"/>
    <lineage>
        <taxon>Bacteria</taxon>
        <taxon>Pseudomonadati</taxon>
        <taxon>Pseudomonadota</taxon>
        <taxon>Gammaproteobacteria</taxon>
        <taxon>Enterobacterales</taxon>
        <taxon>Enterobacteriaceae</taxon>
        <taxon>Enterobacter</taxon>
        <taxon>Enterobacter cloacae complex</taxon>
    </lineage>
</organism>